<organism evidence="2 3">
    <name type="scientific">Wickerhamiella sorbophila</name>
    <dbReference type="NCBI Taxonomy" id="45607"/>
    <lineage>
        <taxon>Eukaryota</taxon>
        <taxon>Fungi</taxon>
        <taxon>Dikarya</taxon>
        <taxon>Ascomycota</taxon>
        <taxon>Saccharomycotina</taxon>
        <taxon>Dipodascomycetes</taxon>
        <taxon>Dipodascales</taxon>
        <taxon>Trichomonascaceae</taxon>
        <taxon>Wickerhamiella</taxon>
    </lineage>
</organism>
<protein>
    <submittedName>
        <fullName evidence="2">Uncharacterized protein</fullName>
    </submittedName>
</protein>
<keyword evidence="1" id="KW-0732">Signal</keyword>
<feature type="chain" id="PRO_5015716341" evidence="1">
    <location>
        <begin position="20"/>
        <end position="181"/>
    </location>
</feature>
<sequence>MVSICALLSTITLASTVIASGNNPVINGVSSFAVANLASHRSSGVPEARASAVAGHMFDSVVNDRSVRSAISKGLQTLYASRGRTPDPTEIRALVSFGASAFNDYVQEPQYTSLIKYFEQNYELFDWISLYQDGVSMVGPYAQEGADRLRQFNQDSNGHEALVTIHSMAMRVMNDIATIRN</sequence>
<reference evidence="2 3" key="1">
    <citation type="submission" date="2017-04" db="EMBL/GenBank/DDBJ databases">
        <title>Genome sequencing of [Candida] sorbophila.</title>
        <authorList>
            <person name="Ahn J.O."/>
        </authorList>
    </citation>
    <scope>NUCLEOTIDE SEQUENCE [LARGE SCALE GENOMIC DNA]</scope>
    <source>
        <strain evidence="2 3">DS02</strain>
    </source>
</reference>
<keyword evidence="3" id="KW-1185">Reference proteome</keyword>
<feature type="signal peptide" evidence="1">
    <location>
        <begin position="1"/>
        <end position="19"/>
    </location>
</feature>
<dbReference type="GeneID" id="36517991"/>
<gene>
    <name evidence="2" type="ORF">B9G98_04243</name>
</gene>
<accession>A0A2T0FNQ6</accession>
<comment type="caution">
    <text evidence="2">The sequence shown here is derived from an EMBL/GenBank/DDBJ whole genome shotgun (WGS) entry which is preliminary data.</text>
</comment>
<dbReference type="Proteomes" id="UP000238350">
    <property type="component" value="Unassembled WGS sequence"/>
</dbReference>
<dbReference type="EMBL" id="NDIQ01000022">
    <property type="protein sequence ID" value="PRT56623.1"/>
    <property type="molecule type" value="Genomic_DNA"/>
</dbReference>
<proteinExistence type="predicted"/>
<dbReference type="AlphaFoldDB" id="A0A2T0FNQ6"/>
<evidence type="ECO:0000313" key="2">
    <source>
        <dbReference type="EMBL" id="PRT56623.1"/>
    </source>
</evidence>
<evidence type="ECO:0000256" key="1">
    <source>
        <dbReference type="SAM" id="SignalP"/>
    </source>
</evidence>
<evidence type="ECO:0000313" key="3">
    <source>
        <dbReference type="Proteomes" id="UP000238350"/>
    </source>
</evidence>
<dbReference type="RefSeq" id="XP_024666568.1">
    <property type="nucleotide sequence ID" value="XM_024810800.1"/>
</dbReference>
<name>A0A2T0FNQ6_9ASCO</name>